<evidence type="ECO:0000259" key="1">
    <source>
        <dbReference type="PROSITE" id="PS51186"/>
    </source>
</evidence>
<dbReference type="PROSITE" id="PS51186">
    <property type="entry name" value="GNAT"/>
    <property type="match status" value="1"/>
</dbReference>
<dbReference type="CDD" id="cd04301">
    <property type="entry name" value="NAT_SF"/>
    <property type="match status" value="1"/>
</dbReference>
<dbReference type="OrthoDB" id="3499143at2"/>
<dbReference type="InterPro" id="IPR000182">
    <property type="entry name" value="GNAT_dom"/>
</dbReference>
<protein>
    <recommendedName>
        <fullName evidence="1">N-acetyltransferase domain-containing protein</fullName>
    </recommendedName>
</protein>
<dbReference type="PATRIC" id="fig|2064.6.peg.2246"/>
<dbReference type="Proteomes" id="UP000032066">
    <property type="component" value="Unassembled WGS sequence"/>
</dbReference>
<accession>A0A0D0PWC5</accession>
<reference evidence="2 3" key="1">
    <citation type="submission" date="2015-02" db="EMBL/GenBank/DDBJ databases">
        <title>Draft genome sequence of Kitasatospora griseola MF730-N6, a bafilomycin, terpentecin and satosporin producer.</title>
        <authorList>
            <person name="Arens J.C."/>
            <person name="Haltli B."/>
            <person name="Kerr R.G."/>
        </authorList>
    </citation>
    <scope>NUCLEOTIDE SEQUENCE [LARGE SCALE GENOMIC DNA]</scope>
    <source>
        <strain evidence="2 3">MF730-N6</strain>
    </source>
</reference>
<comment type="caution">
    <text evidence="2">The sequence shown here is derived from an EMBL/GenBank/DDBJ whole genome shotgun (WGS) entry which is preliminary data.</text>
</comment>
<organism evidence="2 3">
    <name type="scientific">Kitasatospora griseola</name>
    <name type="common">Streptomyces griseolosporeus</name>
    <dbReference type="NCBI Taxonomy" id="2064"/>
    <lineage>
        <taxon>Bacteria</taxon>
        <taxon>Bacillati</taxon>
        <taxon>Actinomycetota</taxon>
        <taxon>Actinomycetes</taxon>
        <taxon>Kitasatosporales</taxon>
        <taxon>Streptomycetaceae</taxon>
        <taxon>Kitasatospora</taxon>
    </lineage>
</organism>
<dbReference type="Gene3D" id="3.40.630.30">
    <property type="match status" value="1"/>
</dbReference>
<proteinExistence type="predicted"/>
<dbReference type="AlphaFoldDB" id="A0A0D0PWC5"/>
<name>A0A0D0PWC5_KITGR</name>
<dbReference type="Pfam" id="PF00583">
    <property type="entry name" value="Acetyltransf_1"/>
    <property type="match status" value="1"/>
</dbReference>
<gene>
    <name evidence="2" type="ORF">TR51_10525</name>
</gene>
<dbReference type="EMBL" id="JXZB01000002">
    <property type="protein sequence ID" value="KIQ64652.1"/>
    <property type="molecule type" value="Genomic_DNA"/>
</dbReference>
<dbReference type="InterPro" id="IPR016181">
    <property type="entry name" value="Acyl_CoA_acyltransferase"/>
</dbReference>
<keyword evidence="3" id="KW-1185">Reference proteome</keyword>
<evidence type="ECO:0000313" key="3">
    <source>
        <dbReference type="Proteomes" id="UP000032066"/>
    </source>
</evidence>
<evidence type="ECO:0000313" key="2">
    <source>
        <dbReference type="EMBL" id="KIQ64652.1"/>
    </source>
</evidence>
<dbReference type="RefSeq" id="WP_052509226.1">
    <property type="nucleotide sequence ID" value="NZ_JXZB01000002.1"/>
</dbReference>
<dbReference type="GO" id="GO:0016747">
    <property type="term" value="F:acyltransferase activity, transferring groups other than amino-acyl groups"/>
    <property type="evidence" value="ECO:0007669"/>
    <property type="project" value="InterPro"/>
</dbReference>
<sequence>MAVGGADPAVRLSTRPYRASDRAAVLALVADDRLTGQPEATPAMLAEAIGGRSPVDAERWAELDTPHTEVVCDETGQVLGAVSCATRRTDQAGLILWLHAGEDLAVTRALVELALSRLGGRTVHAFELPIALSLGMRGLPVRSRPVTRRALGEAGFSVGRQWRYLHRMLPHRGDAGEVRTYPIAEVTATSRPTGRRLLLREPDGAPVGEAVVGEPVDGIGVLWWIAIDPEHRARGLGANLAEQCCSVLAANGAHEVIAYLDEDAPASGRQCDTVAASHLLGARGFREMGRLSSFSRRP</sequence>
<feature type="domain" description="N-acetyltransferase" evidence="1">
    <location>
        <begin position="141"/>
        <end position="298"/>
    </location>
</feature>
<dbReference type="SUPFAM" id="SSF55729">
    <property type="entry name" value="Acyl-CoA N-acyltransferases (Nat)"/>
    <property type="match status" value="1"/>
</dbReference>